<keyword evidence="1" id="KW-1133">Transmembrane helix</keyword>
<accession>A4A2E8</accession>
<keyword evidence="1" id="KW-0472">Membrane</keyword>
<dbReference type="PANTHER" id="PTHR31876:SF26">
    <property type="entry name" value="PROTEIN LIKE COV 2"/>
    <property type="match status" value="1"/>
</dbReference>
<proteinExistence type="predicted"/>
<comment type="caution">
    <text evidence="2">The sequence shown here is derived from an EMBL/GenBank/DDBJ whole genome shotgun (WGS) entry which is preliminary data.</text>
</comment>
<evidence type="ECO:0000313" key="3">
    <source>
        <dbReference type="Proteomes" id="UP000004358"/>
    </source>
</evidence>
<dbReference type="InterPro" id="IPR007462">
    <property type="entry name" value="COV1-like"/>
</dbReference>
<dbReference type="STRING" id="314230.DSM3645_25111"/>
<feature type="transmembrane region" description="Helical" evidence="1">
    <location>
        <begin position="29"/>
        <end position="54"/>
    </location>
</feature>
<dbReference type="EMBL" id="AANZ01000044">
    <property type="protein sequence ID" value="EAQ77062.1"/>
    <property type="molecule type" value="Genomic_DNA"/>
</dbReference>
<dbReference type="Proteomes" id="UP000004358">
    <property type="component" value="Unassembled WGS sequence"/>
</dbReference>
<evidence type="ECO:0008006" key="4">
    <source>
        <dbReference type="Google" id="ProtNLM"/>
    </source>
</evidence>
<organism evidence="2 3">
    <name type="scientific">Blastopirellula marina DSM 3645</name>
    <dbReference type="NCBI Taxonomy" id="314230"/>
    <lineage>
        <taxon>Bacteria</taxon>
        <taxon>Pseudomonadati</taxon>
        <taxon>Planctomycetota</taxon>
        <taxon>Planctomycetia</taxon>
        <taxon>Pirellulales</taxon>
        <taxon>Pirellulaceae</taxon>
        <taxon>Blastopirellula</taxon>
    </lineage>
</organism>
<gene>
    <name evidence="2" type="ORF">DSM3645_25111</name>
</gene>
<sequence>MAAPIFPPPQSLTWELTMRSLTSALWQRFLRYFLAGILAVMPLALTGMIVIWLAGFLNGFVGPTSFVGQQLSRIGVANGTPTVPADSEDINWIAYLFGWVIVLGVVFLIGMLVETGLKNTFNSLVDSIVIRVPLIGKLYGTARQLVGMLDKQDDGELRGMKAVFVMFGKENGAGILALMPTSDRYDINGVDYHGVYLPTSPLPMTGGIVFVPCDAVQPVEMSVDGLMSIYLSMGVTAPQFLQTSGKGMNKKGPAPKPE</sequence>
<dbReference type="AlphaFoldDB" id="A4A2E8"/>
<dbReference type="Pfam" id="PF04367">
    <property type="entry name" value="DUF502"/>
    <property type="match status" value="1"/>
</dbReference>
<dbReference type="HOGENOM" id="CLU_068050_2_0_0"/>
<evidence type="ECO:0000256" key="1">
    <source>
        <dbReference type="SAM" id="Phobius"/>
    </source>
</evidence>
<dbReference type="eggNOG" id="COG2928">
    <property type="taxonomic scope" value="Bacteria"/>
</dbReference>
<reference evidence="2 3" key="1">
    <citation type="submission" date="2006-02" db="EMBL/GenBank/DDBJ databases">
        <authorList>
            <person name="Amann R."/>
            <person name="Ferriera S."/>
            <person name="Johnson J."/>
            <person name="Kravitz S."/>
            <person name="Halpern A."/>
            <person name="Remington K."/>
            <person name="Beeson K."/>
            <person name="Tran B."/>
            <person name="Rogers Y.-H."/>
            <person name="Friedman R."/>
            <person name="Venter J.C."/>
        </authorList>
    </citation>
    <scope>NUCLEOTIDE SEQUENCE [LARGE SCALE GENOMIC DNA]</scope>
    <source>
        <strain evidence="2 3">DSM 3645</strain>
    </source>
</reference>
<evidence type="ECO:0000313" key="2">
    <source>
        <dbReference type="EMBL" id="EAQ77062.1"/>
    </source>
</evidence>
<name>A4A2E8_9BACT</name>
<dbReference type="PANTHER" id="PTHR31876">
    <property type="entry name" value="COV-LIKE PROTEIN 1"/>
    <property type="match status" value="1"/>
</dbReference>
<feature type="transmembrane region" description="Helical" evidence="1">
    <location>
        <begin position="92"/>
        <end position="113"/>
    </location>
</feature>
<protein>
    <recommendedName>
        <fullName evidence="4">DUF502 domain-containing protein</fullName>
    </recommendedName>
</protein>
<keyword evidence="1" id="KW-0812">Transmembrane</keyword>